<evidence type="ECO:0000256" key="1">
    <source>
        <dbReference type="ARBA" id="ARBA00022737"/>
    </source>
</evidence>
<protein>
    <submittedName>
        <fullName evidence="6">ANK_REP_REGION domain-containing protein</fullName>
    </submittedName>
</protein>
<evidence type="ECO:0000256" key="2">
    <source>
        <dbReference type="ARBA" id="ARBA00023043"/>
    </source>
</evidence>
<dbReference type="InterPro" id="IPR002110">
    <property type="entry name" value="Ankyrin_rpt"/>
</dbReference>
<sequence length="784" mass="88828">MNTGNEQEKGNDDKKAYDDKNSPDKPDNKRRDSVTGSLLDTGSSSNSSVDSDGLELLESCCGTKATMASSSSVDILPSSETSKEVNSDTKVEDGDVKKELSKSPIGEHVEKNAKSMDGVFTANDEIDQISLGKGGGHRRATKKQFRRERRQKEKEKRNGENQHQQGQEKAMRHRLEKALVVQNLLSLRIAENQPVVQKRSQQPVPVSFGDFPEQNRTRPQSQPCGFTTFPELNPVKENELVQKRSQQPVPVSFGDFPEQNRTRPQSQPCGFTTFPELNPVKENELVQVYTTGNKLHGLFRCEESRIPSSKVQLSVDSNSNYSPAVGSQDGMEMENVLKMVDDSNKLAQRYSHWMRSFHNSLVDGDPDVFMNKFNCILRILKKSSGRARYERMTERQFTEHVMIGVIRQFYNERQRTTVLHQLAATRNVGKPCPTRDHGSCKMIRLILGMLSWEDMRATMRIRTSRTGKTAMHLAASTGQPCQLEALMSYDMCPNALDRSGRAPIHYAVANNDVYLVKMLLWYGADLSLMERQCTPLQLASLNPCTLEVANFLDMRRDALEKLFMRWAINYVRGVWTPIRAISDLHFMRLSKEGDSREDAVRTIETAARCTTLNIRVNVAQNPEFKKYPLSASFFFHLLRCPHNFCNDYLTVLLQLLFIVPTFYKNDDRYCDATDPQIFRASITSDLTGDAFKLIQPRPLLKGKNIDSTPLKPAFTNPHNGHFYVFQLPRTLPQDVYTLNFSVNTEPIKAKAPHINLAIQAIACGAPEQRYWEAIHAGTVKTKID</sequence>
<dbReference type="InterPro" id="IPR036770">
    <property type="entry name" value="Ankyrin_rpt-contain_sf"/>
</dbReference>
<dbReference type="PROSITE" id="PS50297">
    <property type="entry name" value="ANK_REP_REGION"/>
    <property type="match status" value="1"/>
</dbReference>
<dbReference type="WBParaSite" id="ALUE_0001042801-mRNA-1">
    <property type="protein sequence ID" value="ALUE_0001042801-mRNA-1"/>
    <property type="gene ID" value="ALUE_0001042801"/>
</dbReference>
<dbReference type="Proteomes" id="UP000036681">
    <property type="component" value="Unplaced"/>
</dbReference>
<dbReference type="Gene3D" id="1.25.40.20">
    <property type="entry name" value="Ankyrin repeat-containing domain"/>
    <property type="match status" value="1"/>
</dbReference>
<feature type="region of interest" description="Disordered" evidence="4">
    <location>
        <begin position="67"/>
        <end position="169"/>
    </location>
</feature>
<keyword evidence="2 3" id="KW-0040">ANK repeat</keyword>
<proteinExistence type="predicted"/>
<feature type="region of interest" description="Disordered" evidence="4">
    <location>
        <begin position="1"/>
        <end position="52"/>
    </location>
</feature>
<feature type="compositionally biased region" description="Basic and acidic residues" evidence="4">
    <location>
        <begin position="150"/>
        <end position="160"/>
    </location>
</feature>
<evidence type="ECO:0000256" key="3">
    <source>
        <dbReference type="PROSITE-ProRule" id="PRU00023"/>
    </source>
</evidence>
<keyword evidence="5" id="KW-1185">Reference proteome</keyword>
<dbReference type="Pfam" id="PF12796">
    <property type="entry name" value="Ank_2"/>
    <property type="match status" value="1"/>
</dbReference>
<feature type="compositionally biased region" description="Basic and acidic residues" evidence="4">
    <location>
        <begin position="81"/>
        <end position="114"/>
    </location>
</feature>
<evidence type="ECO:0000313" key="5">
    <source>
        <dbReference type="Proteomes" id="UP000036681"/>
    </source>
</evidence>
<evidence type="ECO:0000256" key="4">
    <source>
        <dbReference type="SAM" id="MobiDB-lite"/>
    </source>
</evidence>
<reference evidence="6" key="1">
    <citation type="submission" date="2023-03" db="UniProtKB">
        <authorList>
            <consortium name="WormBaseParasite"/>
        </authorList>
    </citation>
    <scope>IDENTIFICATION</scope>
</reference>
<dbReference type="PANTHER" id="PTHR24198:SF165">
    <property type="entry name" value="ANKYRIN REPEAT-CONTAINING PROTEIN-RELATED"/>
    <property type="match status" value="1"/>
</dbReference>
<accession>A0A9J2PLQ3</accession>
<feature type="compositionally biased region" description="Basic residues" evidence="4">
    <location>
        <begin position="135"/>
        <end position="149"/>
    </location>
</feature>
<feature type="repeat" description="ANK" evidence="3">
    <location>
        <begin position="499"/>
        <end position="531"/>
    </location>
</feature>
<dbReference type="AlphaFoldDB" id="A0A9J2PLQ3"/>
<evidence type="ECO:0000313" key="6">
    <source>
        <dbReference type="WBParaSite" id="ALUE_0001042801-mRNA-1"/>
    </source>
</evidence>
<dbReference type="PANTHER" id="PTHR24198">
    <property type="entry name" value="ANKYRIN REPEAT AND PROTEIN KINASE DOMAIN-CONTAINING PROTEIN"/>
    <property type="match status" value="1"/>
</dbReference>
<dbReference type="SUPFAM" id="SSF48403">
    <property type="entry name" value="Ankyrin repeat"/>
    <property type="match status" value="1"/>
</dbReference>
<dbReference type="PROSITE" id="PS50088">
    <property type="entry name" value="ANK_REPEAT"/>
    <property type="match status" value="1"/>
</dbReference>
<dbReference type="SMART" id="SM00248">
    <property type="entry name" value="ANK"/>
    <property type="match status" value="3"/>
</dbReference>
<feature type="compositionally biased region" description="Low complexity" evidence="4">
    <location>
        <begin position="34"/>
        <end position="51"/>
    </location>
</feature>
<organism evidence="5 6">
    <name type="scientific">Ascaris lumbricoides</name>
    <name type="common">Giant roundworm</name>
    <dbReference type="NCBI Taxonomy" id="6252"/>
    <lineage>
        <taxon>Eukaryota</taxon>
        <taxon>Metazoa</taxon>
        <taxon>Ecdysozoa</taxon>
        <taxon>Nematoda</taxon>
        <taxon>Chromadorea</taxon>
        <taxon>Rhabditida</taxon>
        <taxon>Spirurina</taxon>
        <taxon>Ascaridomorpha</taxon>
        <taxon>Ascaridoidea</taxon>
        <taxon>Ascarididae</taxon>
        <taxon>Ascaris</taxon>
    </lineage>
</organism>
<feature type="compositionally biased region" description="Basic and acidic residues" evidence="4">
    <location>
        <begin position="1"/>
        <end position="33"/>
    </location>
</feature>
<keyword evidence="1" id="KW-0677">Repeat</keyword>
<name>A0A9J2PLQ3_ASCLU</name>